<protein>
    <recommendedName>
        <fullName evidence="4">Gliding motility protein</fullName>
    </recommendedName>
</protein>
<evidence type="ECO:0000313" key="3">
    <source>
        <dbReference type="Proteomes" id="UP001164506"/>
    </source>
</evidence>
<dbReference type="GeneID" id="95600040"/>
<feature type="compositionally biased region" description="Low complexity" evidence="1">
    <location>
        <begin position="15"/>
        <end position="27"/>
    </location>
</feature>
<evidence type="ECO:0000313" key="2">
    <source>
        <dbReference type="EMBL" id="UZX21275.1"/>
    </source>
</evidence>
<evidence type="ECO:0000256" key="1">
    <source>
        <dbReference type="SAM" id="MobiDB-lite"/>
    </source>
</evidence>
<gene>
    <name evidence="2" type="ORF">LDH80_11350</name>
</gene>
<sequence length="90" mass="8997">MGVFAMFRRKKQDTAEATVEEAGAGTDTGEDVTAEALTAPAEDGTGGADGAEDVETDEVPAGAAAEVVEIPKQQSAEAAADNGTGEGARR</sequence>
<accession>A0ABY6QU87</accession>
<feature type="region of interest" description="Disordered" evidence="1">
    <location>
        <begin position="1"/>
        <end position="31"/>
    </location>
</feature>
<dbReference type="Proteomes" id="UP001164506">
    <property type="component" value="Chromosome"/>
</dbReference>
<name>A0ABY6QU87_9ACTN</name>
<feature type="region of interest" description="Disordered" evidence="1">
    <location>
        <begin position="67"/>
        <end position="90"/>
    </location>
</feature>
<proteinExistence type="predicted"/>
<organism evidence="2 3">
    <name type="scientific">Streptomyces tanashiensis</name>
    <dbReference type="NCBI Taxonomy" id="67367"/>
    <lineage>
        <taxon>Bacteria</taxon>
        <taxon>Bacillati</taxon>
        <taxon>Actinomycetota</taxon>
        <taxon>Actinomycetes</taxon>
        <taxon>Kitasatosporales</taxon>
        <taxon>Streptomycetaceae</taxon>
        <taxon>Streptomyces</taxon>
    </lineage>
</organism>
<evidence type="ECO:0008006" key="4">
    <source>
        <dbReference type="Google" id="ProtNLM"/>
    </source>
</evidence>
<reference evidence="2" key="1">
    <citation type="submission" date="2021-09" db="EMBL/GenBank/DDBJ databases">
        <title>Complete genome sequence and metabolic characterization of Streptomyces tanashiensis DSM 731 the producer of antibacterial Kalafungin and diverse secondary metabolites.</title>
        <authorList>
            <person name="Abbasi M.N."/>
            <person name="Anwar M.N."/>
            <person name="Alam K."/>
            <person name="Shoaib M."/>
            <person name="Lin Z."/>
            <person name="Hayat M."/>
            <person name="Ali M.I."/>
            <person name="Malik H.M.T."/>
            <person name="Ahmed I."/>
            <person name="Li A."/>
            <person name="Hailong Wang H."/>
            <person name="Zhang Y."/>
        </authorList>
    </citation>
    <scope>NUCLEOTIDE SEQUENCE</scope>
    <source>
        <strain evidence="2">Kala</strain>
    </source>
</reference>
<dbReference type="EMBL" id="CP084204">
    <property type="protein sequence ID" value="UZX21275.1"/>
    <property type="molecule type" value="Genomic_DNA"/>
</dbReference>
<dbReference type="RefSeq" id="WP_190106493.1">
    <property type="nucleotide sequence ID" value="NZ_BMUH01000016.1"/>
</dbReference>
<keyword evidence="3" id="KW-1185">Reference proteome</keyword>